<organism evidence="1 2">
    <name type="scientific">Manihot esculenta</name>
    <name type="common">Cassava</name>
    <name type="synonym">Jatropha manihot</name>
    <dbReference type="NCBI Taxonomy" id="3983"/>
    <lineage>
        <taxon>Eukaryota</taxon>
        <taxon>Viridiplantae</taxon>
        <taxon>Streptophyta</taxon>
        <taxon>Embryophyta</taxon>
        <taxon>Tracheophyta</taxon>
        <taxon>Spermatophyta</taxon>
        <taxon>Magnoliopsida</taxon>
        <taxon>eudicotyledons</taxon>
        <taxon>Gunneridae</taxon>
        <taxon>Pentapetalae</taxon>
        <taxon>rosids</taxon>
        <taxon>fabids</taxon>
        <taxon>Malpighiales</taxon>
        <taxon>Euphorbiaceae</taxon>
        <taxon>Crotonoideae</taxon>
        <taxon>Manihoteae</taxon>
        <taxon>Manihot</taxon>
    </lineage>
</organism>
<keyword evidence="2" id="KW-1185">Reference proteome</keyword>
<comment type="caution">
    <text evidence="1">The sequence shown here is derived from an EMBL/GenBank/DDBJ whole genome shotgun (WGS) entry which is preliminary data.</text>
</comment>
<gene>
    <name evidence="1" type="ORF">MANES_11G126302v8</name>
</gene>
<sequence>MLGPNVEETISTKRGNCRSANKVTGAQASRPIGIAAVNAVSMEAIEKNNAISPMLNLIGKALRKSSSE</sequence>
<evidence type="ECO:0000313" key="1">
    <source>
        <dbReference type="EMBL" id="KAG8644408.1"/>
    </source>
</evidence>
<reference evidence="2" key="1">
    <citation type="journal article" date="2016" name="Nat. Biotechnol.">
        <title>Sequencing wild and cultivated cassava and related species reveals extensive interspecific hybridization and genetic diversity.</title>
        <authorList>
            <person name="Bredeson J.V."/>
            <person name="Lyons J.B."/>
            <person name="Prochnik S.E."/>
            <person name="Wu G.A."/>
            <person name="Ha C.M."/>
            <person name="Edsinger-Gonzales E."/>
            <person name="Grimwood J."/>
            <person name="Schmutz J."/>
            <person name="Rabbi I.Y."/>
            <person name="Egesi C."/>
            <person name="Nauluvula P."/>
            <person name="Lebot V."/>
            <person name="Ndunguru J."/>
            <person name="Mkamilo G."/>
            <person name="Bart R.S."/>
            <person name="Setter T.L."/>
            <person name="Gleadow R.M."/>
            <person name="Kulakow P."/>
            <person name="Ferguson M.E."/>
            <person name="Rounsley S."/>
            <person name="Rokhsar D.S."/>
        </authorList>
    </citation>
    <scope>NUCLEOTIDE SEQUENCE [LARGE SCALE GENOMIC DNA]</scope>
    <source>
        <strain evidence="2">cv. AM560-2</strain>
    </source>
</reference>
<dbReference type="Proteomes" id="UP000091857">
    <property type="component" value="Chromosome 11"/>
</dbReference>
<proteinExistence type="predicted"/>
<accession>A0ACB7GXQ7</accession>
<evidence type="ECO:0000313" key="2">
    <source>
        <dbReference type="Proteomes" id="UP000091857"/>
    </source>
</evidence>
<name>A0ACB7GXQ7_MANES</name>
<protein>
    <submittedName>
        <fullName evidence="1">Uncharacterized protein</fullName>
    </submittedName>
</protein>
<dbReference type="EMBL" id="CM004397">
    <property type="protein sequence ID" value="KAG8644408.1"/>
    <property type="molecule type" value="Genomic_DNA"/>
</dbReference>